<reference evidence="5 6" key="1">
    <citation type="submission" date="2017-12" db="EMBL/GenBank/DDBJ databases">
        <title>Phylogenetic diversity of female urinary microbiome.</title>
        <authorList>
            <person name="Thomas-White K."/>
            <person name="Wolfe A.J."/>
        </authorList>
    </citation>
    <scope>NUCLEOTIDE SEQUENCE [LARGE SCALE GENOMIC DNA]</scope>
    <source>
        <strain evidence="5 6">UMB0119</strain>
    </source>
</reference>
<dbReference type="PROSITE" id="PS50893">
    <property type="entry name" value="ABC_TRANSPORTER_2"/>
    <property type="match status" value="1"/>
</dbReference>
<dbReference type="SUPFAM" id="SSF52540">
    <property type="entry name" value="P-loop containing nucleoside triphosphate hydrolases"/>
    <property type="match status" value="1"/>
</dbReference>
<dbReference type="PANTHER" id="PTHR42939:SF3">
    <property type="entry name" value="ABC TRANSPORTER ATP-BINDING COMPONENT"/>
    <property type="match status" value="1"/>
</dbReference>
<proteinExistence type="predicted"/>
<keyword evidence="3 5" id="KW-0067">ATP-binding</keyword>
<dbReference type="Gene3D" id="3.40.50.300">
    <property type="entry name" value="P-loop containing nucleotide triphosphate hydrolases"/>
    <property type="match status" value="1"/>
</dbReference>
<dbReference type="AlphaFoldDB" id="A0A2I1M4T2"/>
<dbReference type="EMBL" id="PKGS01000009">
    <property type="protein sequence ID" value="PKZ15142.1"/>
    <property type="molecule type" value="Genomic_DNA"/>
</dbReference>
<evidence type="ECO:0000256" key="1">
    <source>
        <dbReference type="ARBA" id="ARBA00022448"/>
    </source>
</evidence>
<dbReference type="InterPro" id="IPR017871">
    <property type="entry name" value="ABC_transporter-like_CS"/>
</dbReference>
<comment type="caution">
    <text evidence="5">The sequence shown here is derived from an EMBL/GenBank/DDBJ whole genome shotgun (WGS) entry which is preliminary data.</text>
</comment>
<evidence type="ECO:0000256" key="3">
    <source>
        <dbReference type="ARBA" id="ARBA00022840"/>
    </source>
</evidence>
<keyword evidence="2" id="KW-0547">Nucleotide-binding</keyword>
<protein>
    <submittedName>
        <fullName evidence="5">ABC transporter ATP-binding protein</fullName>
    </submittedName>
</protein>
<feature type="domain" description="ABC transporter" evidence="4">
    <location>
        <begin position="5"/>
        <end position="229"/>
    </location>
</feature>
<accession>A0A2I1M4T2</accession>
<dbReference type="PROSITE" id="PS00211">
    <property type="entry name" value="ABC_TRANSPORTER_1"/>
    <property type="match status" value="1"/>
</dbReference>
<keyword evidence="1" id="KW-0813">Transport</keyword>
<evidence type="ECO:0000259" key="4">
    <source>
        <dbReference type="PROSITE" id="PS50893"/>
    </source>
</evidence>
<evidence type="ECO:0000256" key="2">
    <source>
        <dbReference type="ARBA" id="ARBA00022741"/>
    </source>
</evidence>
<dbReference type="InterPro" id="IPR003439">
    <property type="entry name" value="ABC_transporter-like_ATP-bd"/>
</dbReference>
<dbReference type="InterPro" id="IPR003593">
    <property type="entry name" value="AAA+_ATPase"/>
</dbReference>
<dbReference type="CDD" id="cd03230">
    <property type="entry name" value="ABC_DR_subfamily_A"/>
    <property type="match status" value="1"/>
</dbReference>
<gene>
    <name evidence="5" type="ORF">CYJ34_08665</name>
</gene>
<dbReference type="Pfam" id="PF00005">
    <property type="entry name" value="ABC_tran"/>
    <property type="match status" value="1"/>
</dbReference>
<keyword evidence="6" id="KW-1185">Reference proteome</keyword>
<evidence type="ECO:0000313" key="5">
    <source>
        <dbReference type="EMBL" id="PKZ15142.1"/>
    </source>
</evidence>
<dbReference type="Proteomes" id="UP000234335">
    <property type="component" value="Unassembled WGS sequence"/>
</dbReference>
<dbReference type="InterPro" id="IPR027417">
    <property type="entry name" value="P-loop_NTPase"/>
</dbReference>
<name>A0A2I1M4T2_9FIRM</name>
<organism evidence="5 6">
    <name type="scientific">Anaerococcus octavius</name>
    <dbReference type="NCBI Taxonomy" id="54007"/>
    <lineage>
        <taxon>Bacteria</taxon>
        <taxon>Bacillati</taxon>
        <taxon>Bacillota</taxon>
        <taxon>Tissierellia</taxon>
        <taxon>Tissierellales</taxon>
        <taxon>Peptoniphilaceae</taxon>
        <taxon>Anaerococcus</taxon>
    </lineage>
</organism>
<dbReference type="PANTHER" id="PTHR42939">
    <property type="entry name" value="ABC TRANSPORTER ATP-BINDING PROTEIN ALBC-RELATED"/>
    <property type="match status" value="1"/>
</dbReference>
<dbReference type="InterPro" id="IPR051782">
    <property type="entry name" value="ABC_Transporter_VariousFunc"/>
</dbReference>
<dbReference type="GO" id="GO:0005524">
    <property type="term" value="F:ATP binding"/>
    <property type="evidence" value="ECO:0007669"/>
    <property type="project" value="UniProtKB-KW"/>
</dbReference>
<dbReference type="GO" id="GO:0016887">
    <property type="term" value="F:ATP hydrolysis activity"/>
    <property type="evidence" value="ECO:0007669"/>
    <property type="project" value="InterPro"/>
</dbReference>
<evidence type="ECO:0000313" key="6">
    <source>
        <dbReference type="Proteomes" id="UP000234335"/>
    </source>
</evidence>
<dbReference type="SMART" id="SM00382">
    <property type="entry name" value="AAA"/>
    <property type="match status" value="1"/>
</dbReference>
<dbReference type="RefSeq" id="WP_101540886.1">
    <property type="nucleotide sequence ID" value="NZ_PKGS01000009.1"/>
</dbReference>
<sequence length="283" mass="32369">MNSVIKIDKLVKQYTNFELNVTTDFPKGYITGIIGGNGAGKTTLINSILNIIKAESGLIYVDGNNINDESFIYKDKIGIVLDSNFFPSFWTAETLEKNISPYYNHWSHKKYMDYIDIFNLDKEKTISSLSKGMQMKLMLAVALAHSSKTLILDEPTSGLDPISRNELLEILQEFVQTESNSVIFSTHITNDLEKIADYIIYLIKGKIDYSGTKDMFLENYRIVQGSKDKLNDNLIKFMIPNEISDYGFRSLIETKNLSNFKNDDFQILNPSIEEIMIFKNKNK</sequence>